<feature type="compositionally biased region" description="Polar residues" evidence="1">
    <location>
        <begin position="371"/>
        <end position="390"/>
    </location>
</feature>
<evidence type="ECO:0000313" key="2">
    <source>
        <dbReference type="EMBL" id="KAL1405020.1"/>
    </source>
</evidence>
<dbReference type="Proteomes" id="UP001565368">
    <property type="component" value="Unassembled WGS sequence"/>
</dbReference>
<sequence length="587" mass="60258">MLGAAAGSVSFSALHALNKEYAQASKVVLASIVGKMMGNDELDMYYLGHKLTFEEHCEKAAEHAVRLYTKDLVEVMSSTDFQQICWMAKMTYASQTGDTGALGIEQVATDPVACQMTSAQENYALETAHRLRKVPAAVRNLVMFKLHEAQNDPAAADALAATVKANVGWKSAHAVCNSPAATAEVADNSHDVSAGASLVPSDPVNDSVATAQVVATLGVPAPADVSTTHTDPVTVAELGVMAELQVAQNDASVDIPKTNSAEPMKPFWFEKEAEDAGRSSGFGPQRSGRTKKKSKAVPFKPGKNASPPDQLSPPTTPTGSPSADDPAKTDTVSATVPKTNVVAANQTTDTASPGASTKSAEVAAVAGPIKATSSNQSPSTATQAALSHTVKTATNKTPSASASAAATPKEQQPIQVPATAAGPSQPAHAPAPKPEVAAKATESLEDGEWEDVDDSVAEASTPTPPTEKKPALLLRMGPQVSNEEAARVNRASSQGETKEQSSLAPPTVAAPAPMNLAPPAVVQATKTIPAFFGNNSAHAPAPLASTPPQSAPAPMASTNTAATPPAEAKLPLALRLGAIVSNERLPA</sequence>
<feature type="compositionally biased region" description="Polar residues" evidence="1">
    <location>
        <begin position="490"/>
        <end position="504"/>
    </location>
</feature>
<name>A0ABR3PRK9_9TREE</name>
<feature type="compositionally biased region" description="Low complexity" evidence="1">
    <location>
        <begin position="391"/>
        <end position="409"/>
    </location>
</feature>
<feature type="region of interest" description="Disordered" evidence="1">
    <location>
        <begin position="273"/>
        <end position="511"/>
    </location>
</feature>
<feature type="compositionally biased region" description="Polar residues" evidence="1">
    <location>
        <begin position="330"/>
        <end position="359"/>
    </location>
</feature>
<feature type="compositionally biased region" description="Acidic residues" evidence="1">
    <location>
        <begin position="443"/>
        <end position="456"/>
    </location>
</feature>
<comment type="caution">
    <text evidence="2">The sequence shown here is derived from an EMBL/GenBank/DDBJ whole genome shotgun (WGS) entry which is preliminary data.</text>
</comment>
<evidence type="ECO:0000256" key="1">
    <source>
        <dbReference type="SAM" id="MobiDB-lite"/>
    </source>
</evidence>
<organism evidence="2 3">
    <name type="scientific">Vanrija albida</name>
    <dbReference type="NCBI Taxonomy" id="181172"/>
    <lineage>
        <taxon>Eukaryota</taxon>
        <taxon>Fungi</taxon>
        <taxon>Dikarya</taxon>
        <taxon>Basidiomycota</taxon>
        <taxon>Agaricomycotina</taxon>
        <taxon>Tremellomycetes</taxon>
        <taxon>Trichosporonales</taxon>
        <taxon>Trichosporonaceae</taxon>
        <taxon>Vanrija</taxon>
    </lineage>
</organism>
<evidence type="ECO:0000313" key="3">
    <source>
        <dbReference type="Proteomes" id="UP001565368"/>
    </source>
</evidence>
<reference evidence="2 3" key="1">
    <citation type="submission" date="2023-08" db="EMBL/GenBank/DDBJ databases">
        <title>Annotated Genome Sequence of Vanrija albida AlHP1.</title>
        <authorList>
            <person name="Herzog R."/>
        </authorList>
    </citation>
    <scope>NUCLEOTIDE SEQUENCE [LARGE SCALE GENOMIC DNA]</scope>
    <source>
        <strain evidence="2 3">AlHP1</strain>
    </source>
</reference>
<dbReference type="RefSeq" id="XP_069204964.1">
    <property type="nucleotide sequence ID" value="XM_069357027.1"/>
</dbReference>
<protein>
    <submittedName>
        <fullName evidence="2">Uncharacterized protein</fullName>
    </submittedName>
</protein>
<keyword evidence="3" id="KW-1185">Reference proteome</keyword>
<feature type="region of interest" description="Disordered" evidence="1">
    <location>
        <begin position="536"/>
        <end position="566"/>
    </location>
</feature>
<dbReference type="GeneID" id="95989686"/>
<gene>
    <name evidence="2" type="ORF">Q8F55_008643</name>
</gene>
<accession>A0ABR3PRK9</accession>
<feature type="compositionally biased region" description="Low complexity" evidence="1">
    <location>
        <begin position="426"/>
        <end position="440"/>
    </location>
</feature>
<proteinExistence type="predicted"/>
<dbReference type="EMBL" id="JBBXJM010000007">
    <property type="protein sequence ID" value="KAL1405020.1"/>
    <property type="molecule type" value="Genomic_DNA"/>
</dbReference>